<dbReference type="STRING" id="9305.ENSSHAP00000017689"/>
<reference evidence="7" key="3">
    <citation type="submission" date="2025-09" db="UniProtKB">
        <authorList>
            <consortium name="Ensembl"/>
        </authorList>
    </citation>
    <scope>IDENTIFICATION</scope>
</reference>
<dbReference type="GO" id="GO:0008270">
    <property type="term" value="F:zinc ion binding"/>
    <property type="evidence" value="ECO:0007669"/>
    <property type="project" value="UniProtKB-KW"/>
</dbReference>
<name>G3WQI4_SARHA</name>
<reference evidence="7 8" key="1">
    <citation type="journal article" date="2011" name="Proc. Natl. Acad. Sci. U.S.A.">
        <title>Genetic diversity and population structure of the endangered marsupial Sarcophilus harrisii (Tasmanian devil).</title>
        <authorList>
            <person name="Miller W."/>
            <person name="Hayes V.M."/>
            <person name="Ratan A."/>
            <person name="Petersen D.C."/>
            <person name="Wittekindt N.E."/>
            <person name="Miller J."/>
            <person name="Walenz B."/>
            <person name="Knight J."/>
            <person name="Qi J."/>
            <person name="Zhao F."/>
            <person name="Wang Q."/>
            <person name="Bedoya-Reina O.C."/>
            <person name="Katiyar N."/>
            <person name="Tomsho L.P."/>
            <person name="Kasson L.M."/>
            <person name="Hardie R.A."/>
            <person name="Woodbridge P."/>
            <person name="Tindall E.A."/>
            <person name="Bertelsen M.F."/>
            <person name="Dixon D."/>
            <person name="Pyecroft S."/>
            <person name="Helgen K.M."/>
            <person name="Lesk A.M."/>
            <person name="Pringle T.H."/>
            <person name="Patterson N."/>
            <person name="Zhang Y."/>
            <person name="Kreiss A."/>
            <person name="Woods G.M."/>
            <person name="Jones M.E."/>
            <person name="Schuster S.C."/>
        </authorList>
    </citation>
    <scope>NUCLEOTIDE SEQUENCE [LARGE SCALE GENOMIC DNA]</scope>
</reference>
<accession>G3WQI4</accession>
<dbReference type="InterPro" id="IPR049899">
    <property type="entry name" value="Znf_C2HC_C3H"/>
</dbReference>
<dbReference type="PANTHER" id="PTHR13555:SF36">
    <property type="entry name" value="ZINC FINGER C2HC DOMAIN-CONTAINING PROTEIN 1B"/>
    <property type="match status" value="1"/>
</dbReference>
<keyword evidence="8" id="KW-1185">Reference proteome</keyword>
<dbReference type="FunCoup" id="G3WQI4">
    <property type="interactions" value="3"/>
</dbReference>
<dbReference type="CTD" id="153918"/>
<proteinExistence type="predicted"/>
<evidence type="ECO:0000256" key="2">
    <source>
        <dbReference type="ARBA" id="ARBA00022737"/>
    </source>
</evidence>
<keyword evidence="2" id="KW-0677">Repeat</keyword>
<keyword evidence="4" id="KW-0862">Zinc</keyword>
<keyword evidence="1" id="KW-0479">Metal-binding</keyword>
<dbReference type="Ensembl" id="ENSSHAT00000017835.2">
    <property type="protein sequence ID" value="ENSSHAP00000017689.2"/>
    <property type="gene ID" value="ENSSHAG00000015021.2"/>
</dbReference>
<dbReference type="Gene3D" id="3.30.160.60">
    <property type="entry name" value="Classic Zinc Finger"/>
    <property type="match status" value="1"/>
</dbReference>
<feature type="domain" description="C2HC/C3H-type" evidence="6">
    <location>
        <begin position="44"/>
        <end position="73"/>
    </location>
</feature>
<gene>
    <name evidence="7" type="primary">ZC2HC1B</name>
</gene>
<evidence type="ECO:0000256" key="3">
    <source>
        <dbReference type="ARBA" id="ARBA00022771"/>
    </source>
</evidence>
<protein>
    <submittedName>
        <fullName evidence="7">Zinc finger C2HC-type containing 1B</fullName>
    </submittedName>
</protein>
<dbReference type="eggNOG" id="KOG3940">
    <property type="taxonomic scope" value="Eukaryota"/>
</dbReference>
<evidence type="ECO:0000256" key="5">
    <source>
        <dbReference type="PROSITE-ProRule" id="PRU01371"/>
    </source>
</evidence>
<organism evidence="7 8">
    <name type="scientific">Sarcophilus harrisii</name>
    <name type="common">Tasmanian devil</name>
    <name type="synonym">Sarcophilus laniarius</name>
    <dbReference type="NCBI Taxonomy" id="9305"/>
    <lineage>
        <taxon>Eukaryota</taxon>
        <taxon>Metazoa</taxon>
        <taxon>Chordata</taxon>
        <taxon>Craniata</taxon>
        <taxon>Vertebrata</taxon>
        <taxon>Euteleostomi</taxon>
        <taxon>Mammalia</taxon>
        <taxon>Metatheria</taxon>
        <taxon>Dasyuromorphia</taxon>
        <taxon>Dasyuridae</taxon>
        <taxon>Sarcophilus</taxon>
    </lineage>
</organism>
<dbReference type="OrthoDB" id="10066537at2759"/>
<feature type="domain" description="C2HC/C3H-type" evidence="6">
    <location>
        <begin position="147"/>
        <end position="176"/>
    </location>
</feature>
<dbReference type="GeneTree" id="ENSGT00940000161511"/>
<dbReference type="InterPro" id="IPR026319">
    <property type="entry name" value="ZC2HC1A/B-like"/>
</dbReference>
<dbReference type="PANTHER" id="PTHR13555">
    <property type="entry name" value="C2H2 ZINC FINGER CGI-62-RELATED"/>
    <property type="match status" value="1"/>
</dbReference>
<dbReference type="AlphaFoldDB" id="G3WQI4"/>
<dbReference type="PROSITE" id="PS52027">
    <property type="entry name" value="ZF_C2HC_C3H"/>
    <property type="match status" value="2"/>
</dbReference>
<dbReference type="GeneID" id="100927353"/>
<keyword evidence="3 5" id="KW-0863">Zinc-finger</keyword>
<sequence>MIISSCVCNQHVRYNCCISVFSKSMGVMNGMLGKEPFPSDGNLKLYRCDVCGRSFAPDVLERHGPICKRLFNKKRKPFNSLKQRLQGTDILTVRESPDTKMLPVKKSNWRQQHEDFINTIRSAKQCMLAIKEGRPLPPPPPPTINPDYIQCPYCMRRFNETAATRHINFCKDQASRRVFNPSKTAAKLASKGQNKPQMIFKKESNVTSTMGTLLPNRIVDPSRDQTTETALESMSNLRLPPIFLYFESSGKKKKKKGWTICCHSHSKIILKGKNWIKSQESNDLQKKLSPLIKIDLYRRSLAPQHPLWLP</sequence>
<dbReference type="InParanoid" id="G3WQI4"/>
<dbReference type="RefSeq" id="XP_031793537.1">
    <property type="nucleotide sequence ID" value="XM_031937677.1"/>
</dbReference>
<evidence type="ECO:0000256" key="4">
    <source>
        <dbReference type="ARBA" id="ARBA00022833"/>
    </source>
</evidence>
<evidence type="ECO:0000256" key="1">
    <source>
        <dbReference type="ARBA" id="ARBA00022723"/>
    </source>
</evidence>
<dbReference type="HOGENOM" id="CLU_098467_1_0_1"/>
<evidence type="ECO:0000313" key="8">
    <source>
        <dbReference type="Proteomes" id="UP000007648"/>
    </source>
</evidence>
<dbReference type="Proteomes" id="UP000007648">
    <property type="component" value="Unassembled WGS sequence"/>
</dbReference>
<reference evidence="7" key="2">
    <citation type="submission" date="2025-08" db="UniProtKB">
        <authorList>
            <consortium name="Ensembl"/>
        </authorList>
    </citation>
    <scope>IDENTIFICATION</scope>
</reference>
<evidence type="ECO:0000313" key="7">
    <source>
        <dbReference type="Ensembl" id="ENSSHAP00000017689.2"/>
    </source>
</evidence>
<dbReference type="Pfam" id="PF13913">
    <property type="entry name" value="zf-C2HC_2"/>
    <property type="match status" value="2"/>
</dbReference>
<evidence type="ECO:0000259" key="6">
    <source>
        <dbReference type="PROSITE" id="PS52027"/>
    </source>
</evidence>